<accession>A0A5K1JDG8</accession>
<protein>
    <submittedName>
        <fullName evidence="1">Uncharacterized protein</fullName>
    </submittedName>
</protein>
<sequence>MPITDDERRNVAENIRNAANRRKDELQDDPDYSPFAALYAIFCGVRGFPRYKDLLHLADLIDRPTTTRHGRFKTKYGRETPCCEVCGYSIGDMRWNHCPKCGAAIVDD</sequence>
<proteinExistence type="predicted"/>
<gene>
    <name evidence="1" type="ORF">LMKDKBCB_02306</name>
</gene>
<evidence type="ECO:0000313" key="2">
    <source>
        <dbReference type="Proteomes" id="UP000330807"/>
    </source>
</evidence>
<dbReference type="Proteomes" id="UP000330807">
    <property type="component" value="Unassembled WGS sequence"/>
</dbReference>
<reference evidence="1 2" key="1">
    <citation type="submission" date="2019-10" db="EMBL/GenBank/DDBJ databases">
        <authorList>
            <person name="Wolf R A."/>
        </authorList>
    </citation>
    <scope>NUCLEOTIDE SEQUENCE [LARGE SCALE GENOMIC DNA]</scope>
    <source>
        <strain evidence="1">Collinsella_aerofaciens_AK_138A</strain>
    </source>
</reference>
<evidence type="ECO:0000313" key="1">
    <source>
        <dbReference type="EMBL" id="VWM02646.1"/>
    </source>
</evidence>
<organism evidence="1 2">
    <name type="scientific">Collinsella aerofaciens</name>
    <dbReference type="NCBI Taxonomy" id="74426"/>
    <lineage>
        <taxon>Bacteria</taxon>
        <taxon>Bacillati</taxon>
        <taxon>Actinomycetota</taxon>
        <taxon>Coriobacteriia</taxon>
        <taxon>Coriobacteriales</taxon>
        <taxon>Coriobacteriaceae</taxon>
        <taxon>Collinsella</taxon>
    </lineage>
</organism>
<dbReference type="EMBL" id="CABWIH010000060">
    <property type="protein sequence ID" value="VWM02646.1"/>
    <property type="molecule type" value="Genomic_DNA"/>
</dbReference>
<name>A0A5K1JDG8_9ACTN</name>
<dbReference type="AlphaFoldDB" id="A0A5K1JDG8"/>
<dbReference type="RefSeq" id="WP_156064239.1">
    <property type="nucleotide sequence ID" value="NZ_CABWIH010000060.1"/>
</dbReference>